<sequence length="42" mass="4242">MVTGGGFCCGGHAAPIGVKYLTANWPFGARYAASILSAKAIL</sequence>
<organism evidence="1">
    <name type="scientific">Mycetohabitans endofungorum</name>
    <dbReference type="NCBI Taxonomy" id="417203"/>
    <lineage>
        <taxon>Bacteria</taxon>
        <taxon>Pseudomonadati</taxon>
        <taxon>Pseudomonadota</taxon>
        <taxon>Betaproteobacteria</taxon>
        <taxon>Burkholderiales</taxon>
        <taxon>Burkholderiaceae</taxon>
        <taxon>Mycetohabitans</taxon>
    </lineage>
</organism>
<accession>A0A6B9HCS0</accession>
<dbReference type="AlphaFoldDB" id="A0A6B9HCS0"/>
<proteinExistence type="predicted"/>
<reference evidence="1" key="1">
    <citation type="journal article" date="2020" name="ACS Chem. Biol.">
        <title>Genome Mining and Heterologous Expression Reveal Two Distinct Families of Lasso Peptides Highly Conserved in Endofungal Bacteria.</title>
        <authorList>
            <person name="Bratovanov E.V."/>
            <person name="Ishida K."/>
            <person name="Heinze B."/>
            <person name="Pidot S.J."/>
            <person name="Stinear T.P."/>
            <person name="Hegemann J.D."/>
            <person name="Marahiel M.A."/>
            <person name="Hertweck C."/>
        </authorList>
    </citation>
    <scope>NUCLEOTIDE SEQUENCE</scope>
    <source>
        <strain evidence="1">B5</strain>
    </source>
</reference>
<dbReference type="EMBL" id="MN695285">
    <property type="protein sequence ID" value="QGY72816.1"/>
    <property type="molecule type" value="Genomic_DNA"/>
</dbReference>
<protein>
    <submittedName>
        <fullName evidence="1">Uncharacterized protein</fullName>
    </submittedName>
</protein>
<name>A0A6B9HCS0_9BURK</name>
<evidence type="ECO:0000313" key="1">
    <source>
        <dbReference type="EMBL" id="QGY72816.1"/>
    </source>
</evidence>